<comment type="caution">
    <text evidence="1">The sequence shown here is derived from an EMBL/GenBank/DDBJ whole genome shotgun (WGS) entry which is preliminary data.</text>
</comment>
<dbReference type="PANTHER" id="PTHR11933">
    <property type="entry name" value="TRNA 5-METHYLAMINOMETHYL-2-THIOURIDYLATE -METHYLTRANSFERASE"/>
    <property type="match status" value="1"/>
</dbReference>
<dbReference type="Pfam" id="PF03054">
    <property type="entry name" value="tRNA_Me_trans"/>
    <property type="match status" value="1"/>
</dbReference>
<dbReference type="EMBL" id="BART01023145">
    <property type="protein sequence ID" value="GAH04334.1"/>
    <property type="molecule type" value="Genomic_DNA"/>
</dbReference>
<accession>X1DH21</accession>
<organism evidence="1">
    <name type="scientific">marine sediment metagenome</name>
    <dbReference type="NCBI Taxonomy" id="412755"/>
    <lineage>
        <taxon>unclassified sequences</taxon>
        <taxon>metagenomes</taxon>
        <taxon>ecological metagenomes</taxon>
    </lineage>
</organism>
<proteinExistence type="predicted"/>
<reference evidence="1" key="1">
    <citation type="journal article" date="2014" name="Front. Microbiol.">
        <title>High frequency of phylogenetically diverse reductive dehalogenase-homologous genes in deep subseafloor sedimentary metagenomes.</title>
        <authorList>
            <person name="Kawai M."/>
            <person name="Futagami T."/>
            <person name="Toyoda A."/>
            <person name="Takaki Y."/>
            <person name="Nishi S."/>
            <person name="Hori S."/>
            <person name="Arai W."/>
            <person name="Tsubouchi T."/>
            <person name="Morono Y."/>
            <person name="Uchiyama I."/>
            <person name="Ito T."/>
            <person name="Fujiyama A."/>
            <person name="Inagaki F."/>
            <person name="Takami H."/>
        </authorList>
    </citation>
    <scope>NUCLEOTIDE SEQUENCE</scope>
    <source>
        <strain evidence="1">Expedition CK06-06</strain>
    </source>
</reference>
<dbReference type="AlphaFoldDB" id="X1DH21"/>
<dbReference type="SUPFAM" id="SSF52402">
    <property type="entry name" value="Adenine nucleotide alpha hydrolases-like"/>
    <property type="match status" value="1"/>
</dbReference>
<name>X1DH21_9ZZZZ</name>
<dbReference type="PANTHER" id="PTHR11933:SF5">
    <property type="entry name" value="MITOCHONDRIAL TRNA-SPECIFIC 2-THIOURIDYLASE 1"/>
    <property type="match status" value="1"/>
</dbReference>
<dbReference type="Gene3D" id="3.40.50.620">
    <property type="entry name" value="HUPs"/>
    <property type="match status" value="1"/>
</dbReference>
<dbReference type="GO" id="GO:0002143">
    <property type="term" value="P:tRNA wobble position uridine thiolation"/>
    <property type="evidence" value="ECO:0007669"/>
    <property type="project" value="TreeGrafter"/>
</dbReference>
<dbReference type="InterPro" id="IPR014729">
    <property type="entry name" value="Rossmann-like_a/b/a_fold"/>
</dbReference>
<gene>
    <name evidence="1" type="ORF">S01H4_42183</name>
</gene>
<protein>
    <submittedName>
        <fullName evidence="1">Uncharacterized protein</fullName>
    </submittedName>
</protein>
<feature type="non-terminal residue" evidence="1">
    <location>
        <position position="127"/>
    </location>
</feature>
<sequence>MSGGVDSSVAAALLKEEGYDVIGITMQLWDYSEGERGRPDSCCSIEDIYDARRVADAIDIPFYVVNLEEAFAREVVDYFVLDYLNGQTPNPCVKCNQVMKFELLMRKALELEADFLITGHYARTEKG</sequence>
<evidence type="ECO:0000313" key="1">
    <source>
        <dbReference type="EMBL" id="GAH04334.1"/>
    </source>
</evidence>